<evidence type="ECO:0000313" key="2">
    <source>
        <dbReference type="EMBL" id="MDC8012137.1"/>
    </source>
</evidence>
<comment type="caution">
    <text evidence="2">The sequence shown here is derived from an EMBL/GenBank/DDBJ whole genome shotgun (WGS) entry which is preliminary data.</text>
</comment>
<name>A0A9X3YI83_9GAMM</name>
<keyword evidence="1" id="KW-0812">Transmembrane</keyword>
<dbReference type="RefSeq" id="WP_263543390.1">
    <property type="nucleotide sequence ID" value="NZ_JAOVZO020000003.1"/>
</dbReference>
<dbReference type="AlphaFoldDB" id="A0A9X3YI83"/>
<gene>
    <name evidence="2" type="ORF">OD750_006210</name>
</gene>
<dbReference type="InterPro" id="IPR032314">
    <property type="entry name" value="DUF4845"/>
</dbReference>
<dbReference type="EMBL" id="JAOVZO020000003">
    <property type="protein sequence ID" value="MDC8012137.1"/>
    <property type="molecule type" value="Genomic_DNA"/>
</dbReference>
<organism evidence="2 3">
    <name type="scientific">Tahibacter soli</name>
    <dbReference type="NCBI Taxonomy" id="2983605"/>
    <lineage>
        <taxon>Bacteria</taxon>
        <taxon>Pseudomonadati</taxon>
        <taxon>Pseudomonadota</taxon>
        <taxon>Gammaproteobacteria</taxon>
        <taxon>Lysobacterales</taxon>
        <taxon>Rhodanobacteraceae</taxon>
        <taxon>Tahibacter</taxon>
    </lineage>
</organism>
<keyword evidence="3" id="KW-1185">Reference proteome</keyword>
<accession>A0A9X3YI83</accession>
<sequence length="126" mass="14232">MVKQRGITLIGFAILLVVLGFFAYAGMKLVPVYSEYMGVVKSMNLLKAEQGIGEKSVEEIRHMLNVKFDTQYVDDAAIPPQNIQLRKQGGATSLRIFYDRRIDFIYNVDLLVSFDKTVDLTGQSSY</sequence>
<protein>
    <submittedName>
        <fullName evidence="2">DUF4845 domain-containing protein</fullName>
    </submittedName>
</protein>
<keyword evidence="1" id="KW-1133">Transmembrane helix</keyword>
<keyword evidence="1" id="KW-0472">Membrane</keyword>
<feature type="transmembrane region" description="Helical" evidence="1">
    <location>
        <begin position="6"/>
        <end position="27"/>
    </location>
</feature>
<evidence type="ECO:0000256" key="1">
    <source>
        <dbReference type="SAM" id="Phobius"/>
    </source>
</evidence>
<evidence type="ECO:0000313" key="3">
    <source>
        <dbReference type="Proteomes" id="UP001139971"/>
    </source>
</evidence>
<proteinExistence type="predicted"/>
<dbReference type="Pfam" id="PF16137">
    <property type="entry name" value="DUF4845"/>
    <property type="match status" value="1"/>
</dbReference>
<dbReference type="Proteomes" id="UP001139971">
    <property type="component" value="Unassembled WGS sequence"/>
</dbReference>
<reference evidence="2" key="1">
    <citation type="submission" date="2023-02" db="EMBL/GenBank/DDBJ databases">
        <title>Tahibacter soli sp. nov. isolated from soil.</title>
        <authorList>
            <person name="Baek J.H."/>
            <person name="Lee J.K."/>
            <person name="Choi D.G."/>
            <person name="Jeon C.O."/>
        </authorList>
    </citation>
    <scope>NUCLEOTIDE SEQUENCE</scope>
    <source>
        <strain evidence="2">BL</strain>
    </source>
</reference>